<feature type="transmembrane region" description="Helical" evidence="9">
    <location>
        <begin position="68"/>
        <end position="89"/>
    </location>
</feature>
<keyword evidence="7 9" id="KW-0472">Membrane</keyword>
<dbReference type="InterPro" id="IPR004638">
    <property type="entry name" value="EmrB-like"/>
</dbReference>
<proteinExistence type="inferred from homology"/>
<dbReference type="PANTHER" id="PTHR42718:SF9">
    <property type="entry name" value="MAJOR FACILITATOR SUPERFAMILY MULTIDRUG TRANSPORTER MFSC"/>
    <property type="match status" value="1"/>
</dbReference>
<dbReference type="InterPro" id="IPR011701">
    <property type="entry name" value="MFS"/>
</dbReference>
<dbReference type="SUPFAM" id="SSF103473">
    <property type="entry name" value="MFS general substrate transporter"/>
    <property type="match status" value="1"/>
</dbReference>
<feature type="transmembrane region" description="Helical" evidence="9">
    <location>
        <begin position="447"/>
        <end position="466"/>
    </location>
</feature>
<evidence type="ECO:0000256" key="7">
    <source>
        <dbReference type="ARBA" id="ARBA00023136"/>
    </source>
</evidence>
<comment type="caution">
    <text evidence="11">The sequence shown here is derived from an EMBL/GenBank/DDBJ whole genome shotgun (WGS) entry which is preliminary data.</text>
</comment>
<dbReference type="Pfam" id="PF07690">
    <property type="entry name" value="MFS_1"/>
    <property type="match status" value="1"/>
</dbReference>
<feature type="domain" description="Major facilitator superfamily (MFS) profile" evidence="10">
    <location>
        <begin position="30"/>
        <end position="467"/>
    </location>
</feature>
<organism evidence="11 12">
    <name type="scientific">Candidimonas nitroreducens</name>
    <dbReference type="NCBI Taxonomy" id="683354"/>
    <lineage>
        <taxon>Bacteria</taxon>
        <taxon>Pseudomonadati</taxon>
        <taxon>Pseudomonadota</taxon>
        <taxon>Betaproteobacteria</taxon>
        <taxon>Burkholderiales</taxon>
        <taxon>Alcaligenaceae</taxon>
        <taxon>Candidimonas</taxon>
    </lineage>
</organism>
<dbReference type="Proteomes" id="UP000214603">
    <property type="component" value="Unassembled WGS sequence"/>
</dbReference>
<dbReference type="OrthoDB" id="9807274at2"/>
<evidence type="ECO:0000256" key="8">
    <source>
        <dbReference type="SAM" id="MobiDB-lite"/>
    </source>
</evidence>
<feature type="transmembrane region" description="Helical" evidence="9">
    <location>
        <begin position="314"/>
        <end position="333"/>
    </location>
</feature>
<keyword evidence="4" id="KW-1003">Cell membrane</keyword>
<evidence type="ECO:0000256" key="5">
    <source>
        <dbReference type="ARBA" id="ARBA00022692"/>
    </source>
</evidence>
<keyword evidence="6 9" id="KW-1133">Transmembrane helix</keyword>
<dbReference type="Gene3D" id="1.20.1250.20">
    <property type="entry name" value="MFS general substrate transporter like domains"/>
    <property type="match status" value="1"/>
</dbReference>
<keyword evidence="5 9" id="KW-0812">Transmembrane</keyword>
<evidence type="ECO:0000256" key="1">
    <source>
        <dbReference type="ARBA" id="ARBA00004651"/>
    </source>
</evidence>
<evidence type="ECO:0000256" key="3">
    <source>
        <dbReference type="ARBA" id="ARBA00022448"/>
    </source>
</evidence>
<accession>A0A225M9H1</accession>
<feature type="transmembrane region" description="Helical" evidence="9">
    <location>
        <begin position="371"/>
        <end position="396"/>
    </location>
</feature>
<dbReference type="AlphaFoldDB" id="A0A225M9H1"/>
<evidence type="ECO:0000313" key="11">
    <source>
        <dbReference type="EMBL" id="OWT56913.1"/>
    </source>
</evidence>
<feature type="transmembrane region" description="Helical" evidence="9">
    <location>
        <begin position="27"/>
        <end position="48"/>
    </location>
</feature>
<protein>
    <submittedName>
        <fullName evidence="11">MFS transporter</fullName>
    </submittedName>
</protein>
<dbReference type="EMBL" id="NJIH01000010">
    <property type="protein sequence ID" value="OWT56913.1"/>
    <property type="molecule type" value="Genomic_DNA"/>
</dbReference>
<gene>
    <name evidence="11" type="ORF">CEY11_18745</name>
</gene>
<feature type="transmembrane region" description="Helical" evidence="9">
    <location>
        <begin position="181"/>
        <end position="203"/>
    </location>
</feature>
<evidence type="ECO:0000259" key="10">
    <source>
        <dbReference type="PROSITE" id="PS50850"/>
    </source>
</evidence>
<evidence type="ECO:0000256" key="4">
    <source>
        <dbReference type="ARBA" id="ARBA00022475"/>
    </source>
</evidence>
<feature type="transmembrane region" description="Helical" evidence="9">
    <location>
        <begin position="345"/>
        <end position="365"/>
    </location>
</feature>
<dbReference type="RefSeq" id="WP_088604921.1">
    <property type="nucleotide sequence ID" value="NZ_NJIH01000010.1"/>
</dbReference>
<comment type="similarity">
    <text evidence="2">Belongs to the major facilitator superfamily. EmrB family.</text>
</comment>
<feature type="transmembrane region" description="Helical" evidence="9">
    <location>
        <begin position="278"/>
        <end position="294"/>
    </location>
</feature>
<keyword evidence="12" id="KW-1185">Reference proteome</keyword>
<dbReference type="Gene3D" id="1.20.1720.10">
    <property type="entry name" value="Multidrug resistance protein D"/>
    <property type="match status" value="1"/>
</dbReference>
<dbReference type="PROSITE" id="PS50850">
    <property type="entry name" value="MFS"/>
    <property type="match status" value="1"/>
</dbReference>
<dbReference type="GO" id="GO:0022857">
    <property type="term" value="F:transmembrane transporter activity"/>
    <property type="evidence" value="ECO:0007669"/>
    <property type="project" value="InterPro"/>
</dbReference>
<keyword evidence="3" id="KW-0813">Transport</keyword>
<evidence type="ECO:0000256" key="2">
    <source>
        <dbReference type="ARBA" id="ARBA00008537"/>
    </source>
</evidence>
<evidence type="ECO:0000256" key="6">
    <source>
        <dbReference type="ARBA" id="ARBA00022989"/>
    </source>
</evidence>
<dbReference type="InterPro" id="IPR020846">
    <property type="entry name" value="MFS_dom"/>
</dbReference>
<dbReference type="PANTHER" id="PTHR42718">
    <property type="entry name" value="MAJOR FACILITATOR SUPERFAMILY MULTIDRUG TRANSPORTER MFSC"/>
    <property type="match status" value="1"/>
</dbReference>
<feature type="transmembrane region" description="Helical" evidence="9">
    <location>
        <begin position="215"/>
        <end position="234"/>
    </location>
</feature>
<feature type="region of interest" description="Disordered" evidence="8">
    <location>
        <begin position="1"/>
        <end position="21"/>
    </location>
</feature>
<feature type="transmembrane region" description="Helical" evidence="9">
    <location>
        <begin position="417"/>
        <end position="435"/>
    </location>
</feature>
<dbReference type="GO" id="GO:0005886">
    <property type="term" value="C:plasma membrane"/>
    <property type="evidence" value="ECO:0007669"/>
    <property type="project" value="UniProtKB-SubCell"/>
</dbReference>
<comment type="subcellular location">
    <subcellularLocation>
        <location evidence="1">Cell membrane</location>
        <topology evidence="1">Multi-pass membrane protein</topology>
    </subcellularLocation>
</comment>
<dbReference type="NCBIfam" id="TIGR00711">
    <property type="entry name" value="efflux_EmrB"/>
    <property type="match status" value="1"/>
</dbReference>
<evidence type="ECO:0000313" key="12">
    <source>
        <dbReference type="Proteomes" id="UP000214603"/>
    </source>
</evidence>
<reference evidence="12" key="1">
    <citation type="submission" date="2017-06" db="EMBL/GenBank/DDBJ databases">
        <title>Herbaspirillum phytohormonus sp. nov., isolated from the root nodule of Robinia pseudoacacia in lead-zinc mine.</title>
        <authorList>
            <person name="Fan M."/>
            <person name="Lin Y."/>
        </authorList>
    </citation>
    <scope>NUCLEOTIDE SEQUENCE [LARGE SCALE GENOMIC DNA]</scope>
    <source>
        <strain evidence="12">SC-089</strain>
    </source>
</reference>
<evidence type="ECO:0000256" key="9">
    <source>
        <dbReference type="SAM" id="Phobius"/>
    </source>
</evidence>
<feature type="transmembrane region" description="Helical" evidence="9">
    <location>
        <begin position="153"/>
        <end position="175"/>
    </location>
</feature>
<name>A0A225M9H1_9BURK</name>
<sequence length="478" mass="50545">MRLRSSPPRAQAAPSGPDASDRIDPQVWRVAVVVFLGPFMTQLDSTVVNLSLSAIHQDLHASISATQWVVSGYLLALALMLPMSGWLVDRVGAKRLYLACFSAFTLTSLLCGASRTIDELVCARVLQGMAGGILAPMTQMMMARVAGRHMARVMGYTVTPVLIAPILGPVLAGAILKYASWPWLFFLNLPIGVLGVGLAAALLPSDASTIRKRPFDLLGFALIAPGLASFLYGLELATHRQGGAALLAGVALVAVFIWHARHKAGAALIDLRLFRGRVFGAAATTQFWANGLAFSRQFLIPLYLISGCGLSAPAAGWTMAAMGFGMMCSFPMLGTLTEKFGCRAVSAGGSFLAMLGMLPFLWMVHSQYSPTLAAVCLFITGIGQGTINIPSVSAAYASVARDRLAVANTAINIVQRLGGPVAVTVMAIVMSLAQTQTQQASVDAHSFMTPFALLIALNLLVFAAACRLPVWIHQAEAA</sequence>
<feature type="transmembrane region" description="Helical" evidence="9">
    <location>
        <begin position="240"/>
        <end position="258"/>
    </location>
</feature>
<dbReference type="InterPro" id="IPR036259">
    <property type="entry name" value="MFS_trans_sf"/>
</dbReference>